<dbReference type="Proteomes" id="UP001303046">
    <property type="component" value="Unassembled WGS sequence"/>
</dbReference>
<protein>
    <recommendedName>
        <fullName evidence="3">MAM domain-containing protein</fullName>
    </recommendedName>
</protein>
<evidence type="ECO:0000313" key="2">
    <source>
        <dbReference type="Proteomes" id="UP001303046"/>
    </source>
</evidence>
<sequence>MDKCQYKPPYNAEEILAASSVYPMPDALTVSAGGRITCGFDDEREYCSWHNALDADLRRVFIWDLKREFRNTTTTSRFSKAQRNTFFDLDRFECTYPRPFYPVGYFLLVKGDPSGYPRKAVLETTIPCQYDPAVIKFDIWSISDTPALRYCVGWANGTGNCENAITGPNPLNFTIPHSVDPITVRIEILNINSQDILLIDNLYYEGRICELIEENETTGVTDETLVTISPISIEPQLLIHKISRDASIDPIDVQTIIDVPEGQEAVTNQREKGDNEQIVHDLENTRPSNLNQLLQLNTEAFGKAADFVACEALACDFNHNHSCFYNLNGFGSTSPWLIGTAFVGNRHTGIQRLNQEDSKRVGFAYVGKDHVDESNEIFVMESPKFTLSTNATLVFDVYLRSHSPRLKACIDSFDDCPYESPRVSAHEFWLLDNSVELPRGVRKVYFIATSVRQNQYLAIDRLRVLLNGEPCEDR</sequence>
<evidence type="ECO:0008006" key="3">
    <source>
        <dbReference type="Google" id="ProtNLM"/>
    </source>
</evidence>
<comment type="caution">
    <text evidence="1">The sequence shown here is derived from an EMBL/GenBank/DDBJ whole genome shotgun (WGS) entry which is preliminary data.</text>
</comment>
<keyword evidence="2" id="KW-1185">Reference proteome</keyword>
<reference evidence="1 2" key="1">
    <citation type="submission" date="2023-08" db="EMBL/GenBank/DDBJ databases">
        <title>A Necator americanus chromosomal reference genome.</title>
        <authorList>
            <person name="Ilik V."/>
            <person name="Petrzelkova K.J."/>
            <person name="Pardy F."/>
            <person name="Fuh T."/>
            <person name="Niatou-Singa F.S."/>
            <person name="Gouil Q."/>
            <person name="Baker L."/>
            <person name="Ritchie M.E."/>
            <person name="Jex A.R."/>
            <person name="Gazzola D."/>
            <person name="Li H."/>
            <person name="Toshio Fujiwara R."/>
            <person name="Zhan B."/>
            <person name="Aroian R.V."/>
            <person name="Pafco B."/>
            <person name="Schwarz E.M."/>
        </authorList>
    </citation>
    <scope>NUCLEOTIDE SEQUENCE [LARGE SCALE GENOMIC DNA]</scope>
    <source>
        <strain evidence="1 2">Aroian</strain>
        <tissue evidence="1">Whole animal</tissue>
    </source>
</reference>
<evidence type="ECO:0000313" key="1">
    <source>
        <dbReference type="EMBL" id="KAK6753777.1"/>
    </source>
</evidence>
<accession>A0ABR1DTM9</accession>
<dbReference type="EMBL" id="JAVFWL010000005">
    <property type="protein sequence ID" value="KAK6753777.1"/>
    <property type="molecule type" value="Genomic_DNA"/>
</dbReference>
<gene>
    <name evidence="1" type="primary">Necator_chrV.g17808</name>
    <name evidence="1" type="ORF">RB195_013018</name>
</gene>
<name>A0ABR1DTM9_NECAM</name>
<proteinExistence type="predicted"/>
<organism evidence="1 2">
    <name type="scientific">Necator americanus</name>
    <name type="common">Human hookworm</name>
    <dbReference type="NCBI Taxonomy" id="51031"/>
    <lineage>
        <taxon>Eukaryota</taxon>
        <taxon>Metazoa</taxon>
        <taxon>Ecdysozoa</taxon>
        <taxon>Nematoda</taxon>
        <taxon>Chromadorea</taxon>
        <taxon>Rhabditida</taxon>
        <taxon>Rhabditina</taxon>
        <taxon>Rhabditomorpha</taxon>
        <taxon>Strongyloidea</taxon>
        <taxon>Ancylostomatidae</taxon>
        <taxon>Bunostominae</taxon>
        <taxon>Necator</taxon>
    </lineage>
</organism>